<evidence type="ECO:0000313" key="1">
    <source>
        <dbReference type="EMBL" id="MEN5380188.1"/>
    </source>
</evidence>
<gene>
    <name evidence="1" type="ORF">ABE541_23170</name>
</gene>
<accession>A0ABV0C0Z6</accession>
<proteinExistence type="predicted"/>
<name>A0ABV0C0Z6_9SPHI</name>
<keyword evidence="2" id="KW-1185">Reference proteome</keyword>
<organism evidence="1 2">
    <name type="scientific">Sphingobacterium kitahiroshimense</name>
    <dbReference type="NCBI Taxonomy" id="470446"/>
    <lineage>
        <taxon>Bacteria</taxon>
        <taxon>Pseudomonadati</taxon>
        <taxon>Bacteroidota</taxon>
        <taxon>Sphingobacteriia</taxon>
        <taxon>Sphingobacteriales</taxon>
        <taxon>Sphingobacteriaceae</taxon>
        <taxon>Sphingobacterium</taxon>
    </lineage>
</organism>
<dbReference type="EMBL" id="JBDJNQ010000014">
    <property type="protein sequence ID" value="MEN5380188.1"/>
    <property type="molecule type" value="Genomic_DNA"/>
</dbReference>
<sequence>MLYILNEDTYDLTPTFSENLLIDGANVVKTTFINSKNEKYFMISSADVADAFFDDNNVELDISDAIKRIQE</sequence>
<dbReference type="RefSeq" id="WP_021188379.1">
    <property type="nucleotide sequence ID" value="NZ_JAOQNK010000001.1"/>
</dbReference>
<reference evidence="1 2" key="1">
    <citation type="submission" date="2024-04" db="EMBL/GenBank/DDBJ databases">
        <title>WGS of bacteria from Torrens River.</title>
        <authorList>
            <person name="Wyrsch E.R."/>
            <person name="Drigo B."/>
        </authorList>
    </citation>
    <scope>NUCLEOTIDE SEQUENCE [LARGE SCALE GENOMIC DNA]</scope>
    <source>
        <strain evidence="1 2">TWI391</strain>
    </source>
</reference>
<evidence type="ECO:0000313" key="2">
    <source>
        <dbReference type="Proteomes" id="UP001409291"/>
    </source>
</evidence>
<protein>
    <submittedName>
        <fullName evidence="1">Uncharacterized protein</fullName>
    </submittedName>
</protein>
<comment type="caution">
    <text evidence="1">The sequence shown here is derived from an EMBL/GenBank/DDBJ whole genome shotgun (WGS) entry which is preliminary data.</text>
</comment>
<dbReference type="Proteomes" id="UP001409291">
    <property type="component" value="Unassembled WGS sequence"/>
</dbReference>